<evidence type="ECO:0000256" key="2">
    <source>
        <dbReference type="ARBA" id="ARBA00004236"/>
    </source>
</evidence>
<sequence>MDALGLLKIRVVRGVNLAVRDTRSSDPFVVIQCGALQKVKTSIVKDNCNPVWNEELTISIKDLNIPINLTVYDKDTFTVDDRMGTAHIDIKPYIECLKMGLQGLPDGTKVDRVQPSRDNCLADESCIVWNNGKMTQDMILRLKDVECGEIQVQIQWLDLPGTRGLGI</sequence>
<keyword evidence="10" id="KW-0539">Nucleus</keyword>
<gene>
    <name evidence="13" type="primary">CAR7_2</name>
    <name evidence="13" type="ORF">CASFOL_009887</name>
</gene>
<evidence type="ECO:0000256" key="11">
    <source>
        <dbReference type="ARBA" id="ARBA00024037"/>
    </source>
</evidence>
<protein>
    <submittedName>
        <fullName evidence="13">Protein C2-DOMAIN ABA-RELATED 7</fullName>
    </submittedName>
</protein>
<dbReference type="InterPro" id="IPR044562">
    <property type="entry name" value="CAR1-11"/>
</dbReference>
<comment type="subcellular location">
    <subcellularLocation>
        <location evidence="2">Cell membrane</location>
    </subcellularLocation>
    <subcellularLocation>
        <location evidence="1">Nucleus</location>
    </subcellularLocation>
</comment>
<dbReference type="Gene3D" id="2.60.40.150">
    <property type="entry name" value="C2 domain"/>
    <property type="match status" value="1"/>
</dbReference>
<evidence type="ECO:0000256" key="7">
    <source>
        <dbReference type="ARBA" id="ARBA00022837"/>
    </source>
</evidence>
<dbReference type="Proteomes" id="UP001632038">
    <property type="component" value="Unassembled WGS sequence"/>
</dbReference>
<dbReference type="GO" id="GO:0005886">
    <property type="term" value="C:plasma membrane"/>
    <property type="evidence" value="ECO:0007669"/>
    <property type="project" value="UniProtKB-SubCell"/>
</dbReference>
<evidence type="ECO:0000256" key="3">
    <source>
        <dbReference type="ARBA" id="ARBA00022468"/>
    </source>
</evidence>
<evidence type="ECO:0000256" key="8">
    <source>
        <dbReference type="ARBA" id="ARBA00023121"/>
    </source>
</evidence>
<comment type="similarity">
    <text evidence="11">Belongs to the plant CAR protein family.</text>
</comment>
<dbReference type="InterPro" id="IPR035892">
    <property type="entry name" value="C2_domain_sf"/>
</dbReference>
<proteinExistence type="inferred from homology"/>
<keyword evidence="6" id="KW-0479">Metal-binding</keyword>
<organism evidence="13 14">
    <name type="scientific">Castilleja foliolosa</name>
    <dbReference type="NCBI Taxonomy" id="1961234"/>
    <lineage>
        <taxon>Eukaryota</taxon>
        <taxon>Viridiplantae</taxon>
        <taxon>Streptophyta</taxon>
        <taxon>Embryophyta</taxon>
        <taxon>Tracheophyta</taxon>
        <taxon>Spermatophyta</taxon>
        <taxon>Magnoliopsida</taxon>
        <taxon>eudicotyledons</taxon>
        <taxon>Gunneridae</taxon>
        <taxon>Pentapetalae</taxon>
        <taxon>asterids</taxon>
        <taxon>lamiids</taxon>
        <taxon>Lamiales</taxon>
        <taxon>Orobanchaceae</taxon>
        <taxon>Pedicularideae</taxon>
        <taxon>Castillejinae</taxon>
        <taxon>Castilleja</taxon>
    </lineage>
</organism>
<dbReference type="GO" id="GO:0046872">
    <property type="term" value="F:metal ion binding"/>
    <property type="evidence" value="ECO:0007669"/>
    <property type="project" value="UniProtKB-KW"/>
</dbReference>
<evidence type="ECO:0000256" key="10">
    <source>
        <dbReference type="ARBA" id="ARBA00023242"/>
    </source>
</evidence>
<keyword evidence="5" id="KW-0938">Abscisic acid signaling pathway</keyword>
<dbReference type="Pfam" id="PF00168">
    <property type="entry name" value="C2"/>
    <property type="match status" value="1"/>
</dbReference>
<dbReference type="EMBL" id="JAVIJP010000013">
    <property type="protein sequence ID" value="KAL3644707.1"/>
    <property type="molecule type" value="Genomic_DNA"/>
</dbReference>
<feature type="domain" description="C2" evidence="12">
    <location>
        <begin position="1"/>
        <end position="106"/>
    </location>
</feature>
<evidence type="ECO:0000259" key="12">
    <source>
        <dbReference type="PROSITE" id="PS50004"/>
    </source>
</evidence>
<keyword evidence="9" id="KW-0472">Membrane</keyword>
<evidence type="ECO:0000256" key="9">
    <source>
        <dbReference type="ARBA" id="ARBA00023136"/>
    </source>
</evidence>
<dbReference type="GO" id="GO:0005634">
    <property type="term" value="C:nucleus"/>
    <property type="evidence" value="ECO:0007669"/>
    <property type="project" value="UniProtKB-SubCell"/>
</dbReference>
<evidence type="ECO:0000256" key="6">
    <source>
        <dbReference type="ARBA" id="ARBA00022723"/>
    </source>
</evidence>
<keyword evidence="3" id="KW-0343">GTPase activation</keyword>
<dbReference type="AlphaFoldDB" id="A0ABD3DSV1"/>
<dbReference type="PROSITE" id="PS50004">
    <property type="entry name" value="C2"/>
    <property type="match status" value="1"/>
</dbReference>
<evidence type="ECO:0000256" key="4">
    <source>
        <dbReference type="ARBA" id="ARBA00022475"/>
    </source>
</evidence>
<keyword evidence="4" id="KW-1003">Cell membrane</keyword>
<dbReference type="PANTHER" id="PTHR45933">
    <property type="entry name" value="PROTEIN C2-DOMAIN ABA-RELATED 4"/>
    <property type="match status" value="1"/>
</dbReference>
<dbReference type="GO" id="GO:0008289">
    <property type="term" value="F:lipid binding"/>
    <property type="evidence" value="ECO:0007669"/>
    <property type="project" value="UniProtKB-KW"/>
</dbReference>
<dbReference type="SMART" id="SM00239">
    <property type="entry name" value="C2"/>
    <property type="match status" value="1"/>
</dbReference>
<dbReference type="GO" id="GO:0009738">
    <property type="term" value="P:abscisic acid-activated signaling pathway"/>
    <property type="evidence" value="ECO:0007669"/>
    <property type="project" value="UniProtKB-KW"/>
</dbReference>
<dbReference type="CDD" id="cd04038">
    <property type="entry name" value="C2_ArfGAP"/>
    <property type="match status" value="1"/>
</dbReference>
<keyword evidence="8" id="KW-0446">Lipid-binding</keyword>
<comment type="caution">
    <text evidence="13">The sequence shown here is derived from an EMBL/GenBank/DDBJ whole genome shotgun (WGS) entry which is preliminary data.</text>
</comment>
<evidence type="ECO:0000256" key="1">
    <source>
        <dbReference type="ARBA" id="ARBA00004123"/>
    </source>
</evidence>
<dbReference type="PANTHER" id="PTHR45933:SF12">
    <property type="entry name" value="PROTEIN C2-DOMAIN ABA-RELATED 9"/>
    <property type="match status" value="1"/>
</dbReference>
<name>A0ABD3DSV1_9LAMI</name>
<keyword evidence="14" id="KW-1185">Reference proteome</keyword>
<accession>A0ABD3DSV1</accession>
<evidence type="ECO:0000256" key="5">
    <source>
        <dbReference type="ARBA" id="ARBA00022682"/>
    </source>
</evidence>
<evidence type="ECO:0000313" key="14">
    <source>
        <dbReference type="Proteomes" id="UP001632038"/>
    </source>
</evidence>
<dbReference type="InterPro" id="IPR000008">
    <property type="entry name" value="C2_dom"/>
</dbReference>
<evidence type="ECO:0000313" key="13">
    <source>
        <dbReference type="EMBL" id="KAL3644707.1"/>
    </source>
</evidence>
<reference evidence="14" key="1">
    <citation type="journal article" date="2024" name="IScience">
        <title>Strigolactones Initiate the Formation of Haustorium-like Structures in Castilleja.</title>
        <authorList>
            <person name="Buerger M."/>
            <person name="Peterson D."/>
            <person name="Chory J."/>
        </authorList>
    </citation>
    <scope>NUCLEOTIDE SEQUENCE [LARGE SCALE GENOMIC DNA]</scope>
</reference>
<dbReference type="SUPFAM" id="SSF49562">
    <property type="entry name" value="C2 domain (Calcium/lipid-binding domain, CaLB)"/>
    <property type="match status" value="1"/>
</dbReference>
<dbReference type="GO" id="GO:0005096">
    <property type="term" value="F:GTPase activator activity"/>
    <property type="evidence" value="ECO:0007669"/>
    <property type="project" value="UniProtKB-KW"/>
</dbReference>
<keyword evidence="7" id="KW-0106">Calcium</keyword>